<dbReference type="EMBL" id="CAJOBD010002456">
    <property type="protein sequence ID" value="CAF3883438.1"/>
    <property type="molecule type" value="Genomic_DNA"/>
</dbReference>
<dbReference type="Proteomes" id="UP000663864">
    <property type="component" value="Unassembled WGS sequence"/>
</dbReference>
<evidence type="ECO:0000259" key="6">
    <source>
        <dbReference type="Pfam" id="PF08264"/>
    </source>
</evidence>
<reference evidence="8" key="1">
    <citation type="submission" date="2021-02" db="EMBL/GenBank/DDBJ databases">
        <authorList>
            <person name="Nowell W R."/>
        </authorList>
    </citation>
    <scope>NUCLEOTIDE SEQUENCE</scope>
</reference>
<comment type="caution">
    <text evidence="8">The sequence shown here is derived from an EMBL/GenBank/DDBJ whole genome shotgun (WGS) entry which is preliminary data.</text>
</comment>
<dbReference type="InterPro" id="IPR009080">
    <property type="entry name" value="tRNAsynth_Ia_anticodon-bd"/>
</dbReference>
<feature type="domain" description="Methionyl/Valyl/Leucyl/Isoleucyl-tRNA synthetase anticodon-binding" evidence="6">
    <location>
        <begin position="16"/>
        <end position="82"/>
    </location>
</feature>
<evidence type="ECO:0000256" key="4">
    <source>
        <dbReference type="ARBA" id="ARBA00022917"/>
    </source>
</evidence>
<dbReference type="Gene3D" id="1.10.730.10">
    <property type="entry name" value="Isoleucyl-tRNA Synthetase, Domain 1"/>
    <property type="match status" value="1"/>
</dbReference>
<keyword evidence="4" id="KW-0648">Protein biosynthesis</keyword>
<keyword evidence="5" id="KW-0030">Aminoacyl-tRNA synthetase</keyword>
<protein>
    <recommendedName>
        <fullName evidence="6">Methionyl/Valyl/Leucyl/Isoleucyl-tRNA synthetase anticodon-binding domain-containing protein</fullName>
    </recommendedName>
</protein>
<keyword evidence="2" id="KW-0547">Nucleotide-binding</keyword>
<evidence type="ECO:0000313" key="7">
    <source>
        <dbReference type="EMBL" id="CAF1315677.1"/>
    </source>
</evidence>
<dbReference type="PANTHER" id="PTHR42780">
    <property type="entry name" value="SOLEUCYL-TRNA SYNTHETASE"/>
    <property type="match status" value="1"/>
</dbReference>
<evidence type="ECO:0000256" key="1">
    <source>
        <dbReference type="ARBA" id="ARBA00022598"/>
    </source>
</evidence>
<evidence type="ECO:0000313" key="9">
    <source>
        <dbReference type="Proteomes" id="UP000663836"/>
    </source>
</evidence>
<dbReference type="PANTHER" id="PTHR42780:SF1">
    <property type="entry name" value="ISOLEUCINE--TRNA LIGASE, CYTOPLASMIC"/>
    <property type="match status" value="1"/>
</dbReference>
<gene>
    <name evidence="8" type="ORF">JBS370_LOCUS19966</name>
    <name evidence="7" type="ORF">ZHD862_LOCUS28734</name>
</gene>
<evidence type="ECO:0000256" key="5">
    <source>
        <dbReference type="ARBA" id="ARBA00023146"/>
    </source>
</evidence>
<accession>A0A819GQA6</accession>
<evidence type="ECO:0000256" key="2">
    <source>
        <dbReference type="ARBA" id="ARBA00022741"/>
    </source>
</evidence>
<dbReference type="SUPFAM" id="SSF47323">
    <property type="entry name" value="Anticodon-binding domain of a subclass of class I aminoacyl-tRNA synthetases"/>
    <property type="match status" value="1"/>
</dbReference>
<dbReference type="GO" id="GO:0005524">
    <property type="term" value="F:ATP binding"/>
    <property type="evidence" value="ECO:0007669"/>
    <property type="project" value="UniProtKB-KW"/>
</dbReference>
<dbReference type="Proteomes" id="UP000663836">
    <property type="component" value="Unassembled WGS sequence"/>
</dbReference>
<sequence>MSQRWGETIFEDCLISLNVLCDVLLTMAKLMAPFTPFLAEYIYIYQILNNLMLQSSPSSSSEILIKSLVNEDIECTVAAVQIYSLPEFVVIHKDESILKDIESLENFVRESLNVCKVTLSQDHELYGVELHAEPNYPILGKKVGVKSIAENIRQMTDANIEKLLSKSESKSPLIIIDDVPIESENLVVLLDHTADTALKDEGRIQKL</sequence>
<dbReference type="InterPro" id="IPR013155">
    <property type="entry name" value="M/V/L/I-tRNA-synth_anticd-bd"/>
</dbReference>
<name>A0A819GQA6_9BILA</name>
<dbReference type="InterPro" id="IPR023586">
    <property type="entry name" value="Ile-tRNA-ligase_type2"/>
</dbReference>
<dbReference type="GO" id="GO:0004822">
    <property type="term" value="F:isoleucine-tRNA ligase activity"/>
    <property type="evidence" value="ECO:0007669"/>
    <property type="project" value="InterPro"/>
</dbReference>
<keyword evidence="1" id="KW-0436">Ligase</keyword>
<organism evidence="8 9">
    <name type="scientific">Rotaria sordida</name>
    <dbReference type="NCBI Taxonomy" id="392033"/>
    <lineage>
        <taxon>Eukaryota</taxon>
        <taxon>Metazoa</taxon>
        <taxon>Spiralia</taxon>
        <taxon>Gnathifera</taxon>
        <taxon>Rotifera</taxon>
        <taxon>Eurotatoria</taxon>
        <taxon>Bdelloidea</taxon>
        <taxon>Philodinida</taxon>
        <taxon>Philodinidae</taxon>
        <taxon>Rotaria</taxon>
    </lineage>
</organism>
<dbReference type="AlphaFoldDB" id="A0A819GQA6"/>
<dbReference type="EMBL" id="CAJNOT010002438">
    <property type="protein sequence ID" value="CAF1315677.1"/>
    <property type="molecule type" value="Genomic_DNA"/>
</dbReference>
<dbReference type="Pfam" id="PF19302">
    <property type="entry name" value="DUF5915"/>
    <property type="match status" value="1"/>
</dbReference>
<dbReference type="Pfam" id="PF08264">
    <property type="entry name" value="Anticodon_1"/>
    <property type="match status" value="1"/>
</dbReference>
<keyword evidence="3" id="KW-0067">ATP-binding</keyword>
<proteinExistence type="predicted"/>
<dbReference type="GO" id="GO:0006428">
    <property type="term" value="P:isoleucyl-tRNA aminoacylation"/>
    <property type="evidence" value="ECO:0007669"/>
    <property type="project" value="TreeGrafter"/>
</dbReference>
<evidence type="ECO:0000256" key="3">
    <source>
        <dbReference type="ARBA" id="ARBA00022840"/>
    </source>
</evidence>
<evidence type="ECO:0000313" key="8">
    <source>
        <dbReference type="EMBL" id="CAF3883438.1"/>
    </source>
</evidence>